<gene>
    <name evidence="10" type="ORF">CAL25_17820</name>
</gene>
<feature type="chain" id="PRO_5013125408" evidence="9">
    <location>
        <begin position="26"/>
        <end position="439"/>
    </location>
</feature>
<dbReference type="SUPFAM" id="SSF56935">
    <property type="entry name" value="Porins"/>
    <property type="match status" value="1"/>
</dbReference>
<dbReference type="RefSeq" id="WP_094802316.1">
    <property type="nucleotide sequence ID" value="NZ_NEVN01000009.1"/>
</dbReference>
<evidence type="ECO:0000256" key="5">
    <source>
        <dbReference type="ARBA" id="ARBA00022729"/>
    </source>
</evidence>
<protein>
    <submittedName>
        <fullName evidence="10">Fatty acid transporter</fullName>
    </submittedName>
</protein>
<evidence type="ECO:0000256" key="8">
    <source>
        <dbReference type="SAM" id="MobiDB-lite"/>
    </source>
</evidence>
<comment type="subcellular location">
    <subcellularLocation>
        <location evidence="1">Cell outer membrane</location>
        <topology evidence="1">Multi-pass membrane protein</topology>
    </subcellularLocation>
</comment>
<evidence type="ECO:0000256" key="3">
    <source>
        <dbReference type="ARBA" id="ARBA00022452"/>
    </source>
</evidence>
<dbReference type="OrthoDB" id="19849at2"/>
<dbReference type="Gene3D" id="2.40.160.60">
    <property type="entry name" value="Outer membrane protein transport protein (OMPP1/FadL/TodX)"/>
    <property type="match status" value="1"/>
</dbReference>
<dbReference type="PANTHER" id="PTHR35093:SF3">
    <property type="entry name" value="LONG-CHAIN FATTY ACID TRANSPORT PROTEIN"/>
    <property type="match status" value="1"/>
</dbReference>
<evidence type="ECO:0000313" key="11">
    <source>
        <dbReference type="Proteomes" id="UP000216913"/>
    </source>
</evidence>
<evidence type="ECO:0000313" key="10">
    <source>
        <dbReference type="EMBL" id="OZI46566.1"/>
    </source>
</evidence>
<evidence type="ECO:0000256" key="6">
    <source>
        <dbReference type="ARBA" id="ARBA00023136"/>
    </source>
</evidence>
<dbReference type="GO" id="GO:0015483">
    <property type="term" value="F:long-chain fatty acid transporting porin activity"/>
    <property type="evidence" value="ECO:0007669"/>
    <property type="project" value="TreeGrafter"/>
</dbReference>
<keyword evidence="3" id="KW-1134">Transmembrane beta strand</keyword>
<evidence type="ECO:0000256" key="2">
    <source>
        <dbReference type="ARBA" id="ARBA00008163"/>
    </source>
</evidence>
<evidence type="ECO:0000256" key="1">
    <source>
        <dbReference type="ARBA" id="ARBA00004571"/>
    </source>
</evidence>
<keyword evidence="5 9" id="KW-0732">Signal</keyword>
<comment type="similarity">
    <text evidence="2">Belongs to the OmpP1/FadL family.</text>
</comment>
<dbReference type="EMBL" id="NEVP01000011">
    <property type="protein sequence ID" value="OZI46566.1"/>
    <property type="molecule type" value="Genomic_DNA"/>
</dbReference>
<dbReference type="Proteomes" id="UP000216913">
    <property type="component" value="Unassembled WGS sequence"/>
</dbReference>
<keyword evidence="7" id="KW-0998">Cell outer membrane</keyword>
<proteinExistence type="inferred from homology"/>
<dbReference type="PANTHER" id="PTHR35093">
    <property type="entry name" value="OUTER MEMBRANE PROTEIN NMB0088-RELATED"/>
    <property type="match status" value="1"/>
</dbReference>
<name>A0A261TAB4_9BORD</name>
<reference evidence="10 11" key="1">
    <citation type="submission" date="2017-05" db="EMBL/GenBank/DDBJ databases">
        <title>Complete and WGS of Bordetella genogroups.</title>
        <authorList>
            <person name="Spilker T."/>
            <person name="LiPuma J."/>
        </authorList>
    </citation>
    <scope>NUCLEOTIDE SEQUENCE [LARGE SCALE GENOMIC DNA]</scope>
    <source>
        <strain evidence="10 11">AU10456</strain>
    </source>
</reference>
<keyword evidence="11" id="KW-1185">Reference proteome</keyword>
<keyword evidence="6" id="KW-0472">Membrane</keyword>
<feature type="compositionally biased region" description="Gly residues" evidence="8">
    <location>
        <begin position="98"/>
        <end position="108"/>
    </location>
</feature>
<dbReference type="GO" id="GO:0009279">
    <property type="term" value="C:cell outer membrane"/>
    <property type="evidence" value="ECO:0007669"/>
    <property type="project" value="UniProtKB-SubCell"/>
</dbReference>
<evidence type="ECO:0000256" key="7">
    <source>
        <dbReference type="ARBA" id="ARBA00023237"/>
    </source>
</evidence>
<dbReference type="InterPro" id="IPR005017">
    <property type="entry name" value="OMPP1/FadL/TodX"/>
</dbReference>
<evidence type="ECO:0000256" key="4">
    <source>
        <dbReference type="ARBA" id="ARBA00022692"/>
    </source>
</evidence>
<feature type="region of interest" description="Disordered" evidence="8">
    <location>
        <begin position="88"/>
        <end position="108"/>
    </location>
</feature>
<feature type="signal peptide" evidence="9">
    <location>
        <begin position="1"/>
        <end position="25"/>
    </location>
</feature>
<organism evidence="10 11">
    <name type="scientific">Bordetella genomosp. 5</name>
    <dbReference type="NCBI Taxonomy" id="1395608"/>
    <lineage>
        <taxon>Bacteria</taxon>
        <taxon>Pseudomonadati</taxon>
        <taxon>Pseudomonadota</taxon>
        <taxon>Betaproteobacteria</taxon>
        <taxon>Burkholderiales</taxon>
        <taxon>Alcaligenaceae</taxon>
        <taxon>Bordetella</taxon>
    </lineage>
</organism>
<accession>A0A261TAB4</accession>
<keyword evidence="4" id="KW-0812">Transmembrane</keyword>
<dbReference type="Pfam" id="PF03349">
    <property type="entry name" value="Toluene_X"/>
    <property type="match status" value="1"/>
</dbReference>
<comment type="caution">
    <text evidence="10">The sequence shown here is derived from an EMBL/GenBank/DDBJ whole genome shotgun (WGS) entry which is preliminary data.</text>
</comment>
<evidence type="ECO:0000256" key="9">
    <source>
        <dbReference type="SAM" id="SignalP"/>
    </source>
</evidence>
<sequence length="439" mass="47391">MNRRSLALKTLCAALGTLGAAHVHAAGFQLLEQNASGLGNAYAGSAANPENASVMYFNAAGITALPGRNATAGVNFIWPSFKFRDNGNSRNPSAPGLPGTGLNGSVPTGGNGGDAGSLGIVPNAYFSWQVNEQWYLGIGMGAPFGLMTEYDDGWVGQYHSNKFDIRTVNINPTVAYKVNDQFSMGFGLNWQRIDAEYKKKTVAALPIPGVFSTGDAKLKLDDDAWGWNVGFMLQPTEATRIGLSYRSKIRYKAKGTTDVDNIRIPGGTTAVSYDATANVDLPDTLILSGAHQLNDKWELLGDISWTGWSSIQELKIKNDGGPTDTLPLGFRDTWRVAVGANYKFAPQWKWKMGVAFDQSPVHRTSDRPTSLPDTDRWWFATGVQWAPTANTTVDLSYAYLYLRDVDIDTTSGSAATKGRVAGTYSGKGNIVGLQVSTRF</sequence>
<dbReference type="AlphaFoldDB" id="A0A261TAB4"/>